<comment type="caution">
    <text evidence="10">Lacks conserved residue(s) required for the propagation of feature annotation.</text>
</comment>
<keyword evidence="8 10" id="KW-0472">Membrane</keyword>
<evidence type="ECO:0000256" key="8">
    <source>
        <dbReference type="ARBA" id="ARBA00023136"/>
    </source>
</evidence>
<feature type="transmembrane region" description="Helical" evidence="10">
    <location>
        <begin position="494"/>
        <end position="514"/>
    </location>
</feature>
<organism evidence="11 13">
    <name type="scientific">Peronospora effusa</name>
    <dbReference type="NCBI Taxonomy" id="542832"/>
    <lineage>
        <taxon>Eukaryota</taxon>
        <taxon>Sar</taxon>
        <taxon>Stramenopiles</taxon>
        <taxon>Oomycota</taxon>
        <taxon>Peronosporomycetes</taxon>
        <taxon>Peronosporales</taxon>
        <taxon>Peronosporaceae</taxon>
        <taxon>Peronospora</taxon>
    </lineage>
</organism>
<accession>A0A3M6VK43</accession>
<name>A0A3M6VK43_9STRA</name>
<dbReference type="GO" id="GO:0034626">
    <property type="term" value="P:fatty acid elongation, polyunsaturated fatty acid"/>
    <property type="evidence" value="ECO:0007669"/>
    <property type="project" value="TreeGrafter"/>
</dbReference>
<dbReference type="EC" id="2.3.1.-" evidence="10"/>
<evidence type="ECO:0000313" key="11">
    <source>
        <dbReference type="EMBL" id="RMX67278.1"/>
    </source>
</evidence>
<dbReference type="GO" id="GO:0005789">
    <property type="term" value="C:endoplasmic reticulum membrane"/>
    <property type="evidence" value="ECO:0007669"/>
    <property type="project" value="TreeGrafter"/>
</dbReference>
<keyword evidence="4 10" id="KW-0812">Transmembrane</keyword>
<feature type="transmembrane region" description="Helical" evidence="10">
    <location>
        <begin position="440"/>
        <end position="456"/>
    </location>
</feature>
<dbReference type="Proteomes" id="UP000282087">
    <property type="component" value="Unassembled WGS sequence"/>
</dbReference>
<dbReference type="VEuPathDB" id="FungiDB:DD237_002741"/>
<comment type="catalytic activity">
    <reaction evidence="10">
        <text>an acyl-CoA + malonyl-CoA + H(+) = a 3-oxoacyl-CoA + CO2 + CoA</text>
        <dbReference type="Rhea" id="RHEA:50252"/>
        <dbReference type="ChEBI" id="CHEBI:15378"/>
        <dbReference type="ChEBI" id="CHEBI:16526"/>
        <dbReference type="ChEBI" id="CHEBI:57287"/>
        <dbReference type="ChEBI" id="CHEBI:57384"/>
        <dbReference type="ChEBI" id="CHEBI:58342"/>
        <dbReference type="ChEBI" id="CHEBI:90726"/>
    </reaction>
    <physiologicalReaction direction="left-to-right" evidence="10">
        <dbReference type="Rhea" id="RHEA:50253"/>
    </physiologicalReaction>
</comment>
<evidence type="ECO:0000256" key="6">
    <source>
        <dbReference type="ARBA" id="ARBA00022989"/>
    </source>
</evidence>
<dbReference type="EMBL" id="QLLG01000171">
    <property type="protein sequence ID" value="RMX67278.1"/>
    <property type="molecule type" value="Genomic_DNA"/>
</dbReference>
<feature type="transmembrane region" description="Helical" evidence="10">
    <location>
        <begin position="526"/>
        <end position="550"/>
    </location>
</feature>
<feature type="transmembrane region" description="Helical" evidence="10">
    <location>
        <begin position="176"/>
        <end position="196"/>
    </location>
</feature>
<dbReference type="InterPro" id="IPR002076">
    <property type="entry name" value="ELO_fam"/>
</dbReference>
<evidence type="ECO:0000256" key="4">
    <source>
        <dbReference type="ARBA" id="ARBA00022692"/>
    </source>
</evidence>
<keyword evidence="5 10" id="KW-0276">Fatty acid metabolism</keyword>
<comment type="similarity">
    <text evidence="10">Belongs to the ELO family.</text>
</comment>
<evidence type="ECO:0000256" key="10">
    <source>
        <dbReference type="RuleBase" id="RU361115"/>
    </source>
</evidence>
<dbReference type="GO" id="GO:0019367">
    <property type="term" value="P:fatty acid elongation, saturated fatty acid"/>
    <property type="evidence" value="ECO:0007669"/>
    <property type="project" value="TreeGrafter"/>
</dbReference>
<dbReference type="GO" id="GO:0030148">
    <property type="term" value="P:sphingolipid biosynthetic process"/>
    <property type="evidence" value="ECO:0007669"/>
    <property type="project" value="TreeGrafter"/>
</dbReference>
<evidence type="ECO:0000313" key="12">
    <source>
        <dbReference type="EMBL" id="RQM16929.1"/>
    </source>
</evidence>
<evidence type="ECO:0000313" key="14">
    <source>
        <dbReference type="Proteomes" id="UP000286097"/>
    </source>
</evidence>
<dbReference type="InterPro" id="IPR030457">
    <property type="entry name" value="ELO_CS"/>
</dbReference>
<keyword evidence="3 10" id="KW-0808">Transferase</keyword>
<evidence type="ECO:0000313" key="13">
    <source>
        <dbReference type="Proteomes" id="UP000282087"/>
    </source>
</evidence>
<dbReference type="Proteomes" id="UP000286097">
    <property type="component" value="Unassembled WGS sequence"/>
</dbReference>
<dbReference type="Pfam" id="PF01151">
    <property type="entry name" value="ELO"/>
    <property type="match status" value="2"/>
</dbReference>
<keyword evidence="2 10" id="KW-0444">Lipid biosynthesis</keyword>
<proteinExistence type="inferred from homology"/>
<dbReference type="EMBL" id="QKXF01000106">
    <property type="protein sequence ID" value="RQM16929.1"/>
    <property type="molecule type" value="Genomic_DNA"/>
</dbReference>
<feature type="transmembrane region" description="Helical" evidence="10">
    <location>
        <begin position="43"/>
        <end position="66"/>
    </location>
</feature>
<feature type="transmembrane region" description="Helical" evidence="10">
    <location>
        <begin position="240"/>
        <end position="259"/>
    </location>
</feature>
<feature type="transmembrane region" description="Helical" evidence="10">
    <location>
        <begin position="154"/>
        <end position="170"/>
    </location>
</feature>
<dbReference type="GO" id="GO:0009922">
    <property type="term" value="F:fatty acid elongase activity"/>
    <property type="evidence" value="ECO:0007669"/>
    <property type="project" value="InterPro"/>
</dbReference>
<reference evidence="13 14" key="1">
    <citation type="submission" date="2018-06" db="EMBL/GenBank/DDBJ databases">
        <title>Comparative genomics of downy mildews reveals potential adaptations to biotrophy.</title>
        <authorList>
            <person name="Fletcher K."/>
            <person name="Klosterman S.J."/>
            <person name="Derevnina L."/>
            <person name="Martin F."/>
            <person name="Koike S."/>
            <person name="Reyes Chin-Wo S."/>
            <person name="Mou B."/>
            <person name="Michelmore R."/>
        </authorList>
    </citation>
    <scope>NUCLEOTIDE SEQUENCE [LARGE SCALE GENOMIC DNA]</scope>
    <source>
        <strain evidence="12 14">R13</strain>
        <strain evidence="11 13">R14</strain>
    </source>
</reference>
<keyword evidence="7 10" id="KW-0443">Lipid metabolism</keyword>
<protein>
    <recommendedName>
        <fullName evidence="10">Elongation of fatty acids protein</fullName>
        <ecNumber evidence="10">2.3.1.-</ecNumber>
    </recommendedName>
</protein>
<dbReference type="STRING" id="542832.A0A3M6VK43"/>
<dbReference type="GO" id="GO:0042761">
    <property type="term" value="P:very long-chain fatty acid biosynthetic process"/>
    <property type="evidence" value="ECO:0007669"/>
    <property type="project" value="TreeGrafter"/>
</dbReference>
<comment type="caution">
    <text evidence="11">The sequence shown here is derived from an EMBL/GenBank/DDBJ whole genome shotgun (WGS) entry which is preliminary data.</text>
</comment>
<feature type="transmembrane region" description="Helical" evidence="10">
    <location>
        <begin position="208"/>
        <end position="228"/>
    </location>
</feature>
<dbReference type="AlphaFoldDB" id="A0A3M6VK43"/>
<feature type="transmembrane region" description="Helical" evidence="10">
    <location>
        <begin position="324"/>
        <end position="349"/>
    </location>
</feature>
<evidence type="ECO:0000256" key="9">
    <source>
        <dbReference type="ARBA" id="ARBA00023160"/>
    </source>
</evidence>
<feature type="transmembrane region" description="Helical" evidence="10">
    <location>
        <begin position="462"/>
        <end position="482"/>
    </location>
</feature>
<evidence type="ECO:0000256" key="2">
    <source>
        <dbReference type="ARBA" id="ARBA00022516"/>
    </source>
</evidence>
<evidence type="ECO:0000256" key="5">
    <source>
        <dbReference type="ARBA" id="ARBA00022832"/>
    </source>
</evidence>
<dbReference type="PANTHER" id="PTHR11157:SF140">
    <property type="entry name" value="ELONGATION OF FATTY ACIDS PROTEIN"/>
    <property type="match status" value="1"/>
</dbReference>
<evidence type="ECO:0000256" key="1">
    <source>
        <dbReference type="ARBA" id="ARBA00004141"/>
    </source>
</evidence>
<dbReference type="GO" id="GO:0034625">
    <property type="term" value="P:fatty acid elongation, monounsaturated fatty acid"/>
    <property type="evidence" value="ECO:0007669"/>
    <property type="project" value="TreeGrafter"/>
</dbReference>
<evidence type="ECO:0000256" key="7">
    <source>
        <dbReference type="ARBA" id="ARBA00023098"/>
    </source>
</evidence>
<sequence length="565" mass="65705">MAAQLWASYKQWADVQETLFLDWADPSGQHKLSPLQDLPGADFATAFAICIVYVAFVVIGTIVMKAGVPAIKTSPLQFIYNPLQVVLCSYMCLEAGILAYRNGYSAMPCNAFSAEKPVMGNVLYMFYLSKILDFCDTIFIILGKKWKQLSFLHVYHHLTIFAIYFMNFRVAYDGDIYATVILNGFIHTIMYMYYFVSAHTRDIWWKKYLTAMQLIQFVTMNVQGYLMVSRSCDKFPHKVPVIYLVYIQSLFWLFMNFFIKSYCAKPRKSPALPPNHFHFSSQEDLTMASVLLDSYKQWAYGMDTMVMDWVDPTLRYRQSPMQDYFLADFGTVFALCVGYLIFVVVGTLVMKSGAPAINTAPLQFIYNPIQVVLCSYMTVEAILQARRHNYSATPCNNFDHENPVMGNLMYIFYLSKVLDFCDTFFIVMGKKWKQLSVLHVYHHVTVFICYWANFRSAYDGDLYMTIVLNGGVHAIMYMYYFVSSHTREIWWKPYLTTIQMIQFVLMNTQGYLMVSRSCPGMPYKISVMYFIYVQSLFWLFMNFFIVNYCLSSRKPKAVEAEKKTK</sequence>
<dbReference type="PROSITE" id="PS01188">
    <property type="entry name" value="ELO"/>
    <property type="match status" value="1"/>
</dbReference>
<keyword evidence="6 10" id="KW-1133">Transmembrane helix</keyword>
<evidence type="ECO:0000256" key="3">
    <source>
        <dbReference type="ARBA" id="ARBA00022679"/>
    </source>
</evidence>
<comment type="subcellular location">
    <subcellularLocation>
        <location evidence="1">Membrane</location>
        <topology evidence="1">Multi-pass membrane protein</topology>
    </subcellularLocation>
</comment>
<dbReference type="PANTHER" id="PTHR11157">
    <property type="entry name" value="FATTY ACID ACYL TRANSFERASE-RELATED"/>
    <property type="match status" value="1"/>
</dbReference>
<feature type="transmembrane region" description="Helical" evidence="10">
    <location>
        <begin position="121"/>
        <end position="142"/>
    </location>
</feature>
<feature type="transmembrane region" description="Helical" evidence="10">
    <location>
        <begin position="78"/>
        <end position="101"/>
    </location>
</feature>
<keyword evidence="9 10" id="KW-0275">Fatty acid biosynthesis</keyword>
<keyword evidence="13" id="KW-1185">Reference proteome</keyword>
<gene>
    <name evidence="12" type="ORF">DD237_002741</name>
    <name evidence="11" type="ORF">DD238_002120</name>
</gene>